<organism evidence="2 3">
    <name type="scientific">Phytophthora citrophthora</name>
    <dbReference type="NCBI Taxonomy" id="4793"/>
    <lineage>
        <taxon>Eukaryota</taxon>
        <taxon>Sar</taxon>
        <taxon>Stramenopiles</taxon>
        <taxon>Oomycota</taxon>
        <taxon>Peronosporomycetes</taxon>
        <taxon>Peronosporales</taxon>
        <taxon>Peronosporaceae</taxon>
        <taxon>Phytophthora</taxon>
    </lineage>
</organism>
<name>A0AAD9GC41_9STRA</name>
<feature type="compositionally biased region" description="Basic and acidic residues" evidence="1">
    <location>
        <begin position="87"/>
        <end position="96"/>
    </location>
</feature>
<accession>A0AAD9GC41</accession>
<sequence length="96" mass="10214">MEFNAEASQDWSPLNSATLEEAVAFLVDSGFSSSELGTPTSSSEISLTKLTNDALTSNGTPTSVRSEEHPFDPNGNFEIGLVSSSRKQTEKKSVSV</sequence>
<feature type="compositionally biased region" description="Polar residues" evidence="1">
    <location>
        <begin position="45"/>
        <end position="64"/>
    </location>
</feature>
<reference evidence="2" key="1">
    <citation type="submission" date="2023-08" db="EMBL/GenBank/DDBJ databases">
        <title>Reference Genome Resource for the Citrus Pathogen Phytophthora citrophthora.</title>
        <authorList>
            <person name="Moller H."/>
            <person name="Coetzee B."/>
            <person name="Rose L.J."/>
            <person name="Van Niekerk J.M."/>
        </authorList>
    </citation>
    <scope>NUCLEOTIDE SEQUENCE</scope>
    <source>
        <strain evidence="2">STE-U-9442</strain>
    </source>
</reference>
<protein>
    <submittedName>
        <fullName evidence="2">Uncharacterized protein</fullName>
    </submittedName>
</protein>
<evidence type="ECO:0000256" key="1">
    <source>
        <dbReference type="SAM" id="MobiDB-lite"/>
    </source>
</evidence>
<evidence type="ECO:0000313" key="2">
    <source>
        <dbReference type="EMBL" id="KAK1935801.1"/>
    </source>
</evidence>
<gene>
    <name evidence="2" type="ORF">P3T76_010495</name>
</gene>
<dbReference type="Proteomes" id="UP001259832">
    <property type="component" value="Unassembled WGS sequence"/>
</dbReference>
<evidence type="ECO:0000313" key="3">
    <source>
        <dbReference type="Proteomes" id="UP001259832"/>
    </source>
</evidence>
<feature type="compositionally biased region" description="Low complexity" evidence="1">
    <location>
        <begin position="32"/>
        <end position="44"/>
    </location>
</feature>
<comment type="caution">
    <text evidence="2">The sequence shown here is derived from an EMBL/GenBank/DDBJ whole genome shotgun (WGS) entry which is preliminary data.</text>
</comment>
<dbReference type="AlphaFoldDB" id="A0AAD9GC41"/>
<proteinExistence type="predicted"/>
<dbReference type="EMBL" id="JASMQC010000022">
    <property type="protein sequence ID" value="KAK1935801.1"/>
    <property type="molecule type" value="Genomic_DNA"/>
</dbReference>
<keyword evidence="3" id="KW-1185">Reference proteome</keyword>
<feature type="region of interest" description="Disordered" evidence="1">
    <location>
        <begin position="32"/>
        <end position="96"/>
    </location>
</feature>